<accession>A0A8J3QXU0</accession>
<dbReference type="Pfam" id="PF03551">
    <property type="entry name" value="PadR"/>
    <property type="match status" value="1"/>
</dbReference>
<organism evidence="3 4">
    <name type="scientific">Rugosimonospora africana</name>
    <dbReference type="NCBI Taxonomy" id="556532"/>
    <lineage>
        <taxon>Bacteria</taxon>
        <taxon>Bacillati</taxon>
        <taxon>Actinomycetota</taxon>
        <taxon>Actinomycetes</taxon>
        <taxon>Micromonosporales</taxon>
        <taxon>Micromonosporaceae</taxon>
        <taxon>Rugosimonospora</taxon>
    </lineage>
</organism>
<dbReference type="InterPro" id="IPR036390">
    <property type="entry name" value="WH_DNA-bd_sf"/>
</dbReference>
<dbReference type="InterPro" id="IPR036388">
    <property type="entry name" value="WH-like_DNA-bd_sf"/>
</dbReference>
<dbReference type="AlphaFoldDB" id="A0A8J3QXU0"/>
<dbReference type="InterPro" id="IPR005149">
    <property type="entry name" value="Tscrpt_reg_PadR_N"/>
</dbReference>
<protein>
    <recommendedName>
        <fullName evidence="2">Transcription regulator PadR N-terminal domain-containing protein</fullName>
    </recommendedName>
</protein>
<keyword evidence="4" id="KW-1185">Reference proteome</keyword>
<dbReference type="Proteomes" id="UP000642748">
    <property type="component" value="Unassembled WGS sequence"/>
</dbReference>
<evidence type="ECO:0000313" key="4">
    <source>
        <dbReference type="Proteomes" id="UP000642748"/>
    </source>
</evidence>
<feature type="region of interest" description="Disordered" evidence="1">
    <location>
        <begin position="182"/>
        <end position="202"/>
    </location>
</feature>
<name>A0A8J3QXU0_9ACTN</name>
<evidence type="ECO:0000259" key="2">
    <source>
        <dbReference type="Pfam" id="PF03551"/>
    </source>
</evidence>
<evidence type="ECO:0000256" key="1">
    <source>
        <dbReference type="SAM" id="MobiDB-lite"/>
    </source>
</evidence>
<evidence type="ECO:0000313" key="3">
    <source>
        <dbReference type="EMBL" id="GIH18112.1"/>
    </source>
</evidence>
<dbReference type="RefSeq" id="WP_203921644.1">
    <property type="nucleotide sequence ID" value="NZ_BONZ01000062.1"/>
</dbReference>
<dbReference type="SUPFAM" id="SSF46785">
    <property type="entry name" value="Winged helix' DNA-binding domain"/>
    <property type="match status" value="1"/>
</dbReference>
<dbReference type="PANTHER" id="PTHR43252">
    <property type="entry name" value="TRANSCRIPTIONAL REGULATOR YQJI"/>
    <property type="match status" value="1"/>
</dbReference>
<dbReference type="EMBL" id="BONZ01000062">
    <property type="protein sequence ID" value="GIH18112.1"/>
    <property type="molecule type" value="Genomic_DNA"/>
</dbReference>
<comment type="caution">
    <text evidence="3">The sequence shown here is derived from an EMBL/GenBank/DDBJ whole genome shotgun (WGS) entry which is preliminary data.</text>
</comment>
<reference evidence="3" key="1">
    <citation type="submission" date="2021-01" db="EMBL/GenBank/DDBJ databases">
        <title>Whole genome shotgun sequence of Rugosimonospora africana NBRC 104875.</title>
        <authorList>
            <person name="Komaki H."/>
            <person name="Tamura T."/>
        </authorList>
    </citation>
    <scope>NUCLEOTIDE SEQUENCE</scope>
    <source>
        <strain evidence="3">NBRC 104875</strain>
    </source>
</reference>
<dbReference type="Gene3D" id="1.10.10.10">
    <property type="entry name" value="Winged helix-like DNA-binding domain superfamily/Winged helix DNA-binding domain"/>
    <property type="match status" value="1"/>
</dbReference>
<feature type="domain" description="Transcription regulator PadR N-terminal" evidence="2">
    <location>
        <begin position="8"/>
        <end position="84"/>
    </location>
</feature>
<feature type="compositionally biased region" description="Low complexity" evidence="1">
    <location>
        <begin position="191"/>
        <end position="202"/>
    </location>
</feature>
<sequence length="202" mass="22837">MNPTRLFVLGALARHGAMYGHQIRRDARVDRAELWSEVRPGSLYGALHRMEAEGLIEPVRTEQDGQLPARTVYAITEEGRRELRTLRTEAFGEVGLRPDPVDLALAMSDELDEDTLRGFIEDRRRMLAAQAAQFDHLGERAWPDQTVADDLIVEHARLRIQAELAWHDLLLDQIEKLRTVSAHRHGGDTQPGRGRVVPEGGR</sequence>
<proteinExistence type="predicted"/>
<dbReference type="PANTHER" id="PTHR43252:SF7">
    <property type="entry name" value="TRANSCRIPTIONAL REGULATOR YQJI"/>
    <property type="match status" value="1"/>
</dbReference>
<gene>
    <name evidence="3" type="ORF">Raf01_62840</name>
</gene>